<dbReference type="SUPFAM" id="SSF50447">
    <property type="entry name" value="Translation proteins"/>
    <property type="match status" value="1"/>
</dbReference>
<evidence type="ECO:0000256" key="2">
    <source>
        <dbReference type="ARBA" id="ARBA00004496"/>
    </source>
</evidence>
<evidence type="ECO:0000256" key="4">
    <source>
        <dbReference type="ARBA" id="ARBA00022723"/>
    </source>
</evidence>
<comment type="catalytic activity">
    <reaction evidence="8">
        <text>tRNA(Ala) + L-alanine + ATP = L-alanyl-tRNA(Ala) + AMP + diphosphate</text>
        <dbReference type="Rhea" id="RHEA:12540"/>
        <dbReference type="Rhea" id="RHEA-COMP:9657"/>
        <dbReference type="Rhea" id="RHEA-COMP:9923"/>
        <dbReference type="ChEBI" id="CHEBI:30616"/>
        <dbReference type="ChEBI" id="CHEBI:33019"/>
        <dbReference type="ChEBI" id="CHEBI:57972"/>
        <dbReference type="ChEBI" id="CHEBI:78442"/>
        <dbReference type="ChEBI" id="CHEBI:78497"/>
        <dbReference type="ChEBI" id="CHEBI:456215"/>
        <dbReference type="EC" id="6.1.1.7"/>
    </reaction>
</comment>
<comment type="subcellular location">
    <subcellularLocation>
        <location evidence="2">Cytoplasm</location>
    </subcellularLocation>
</comment>
<dbReference type="InterPro" id="IPR018165">
    <property type="entry name" value="Ala-tRNA-synth_IIc_core"/>
</dbReference>
<dbReference type="GO" id="GO:0046872">
    <property type="term" value="F:metal ion binding"/>
    <property type="evidence" value="ECO:0007669"/>
    <property type="project" value="UniProtKB-KW"/>
</dbReference>
<dbReference type="GO" id="GO:0005737">
    <property type="term" value="C:cytoplasm"/>
    <property type="evidence" value="ECO:0007669"/>
    <property type="project" value="UniProtKB-SubCell"/>
</dbReference>
<dbReference type="Pfam" id="PF01411">
    <property type="entry name" value="tRNA-synt_2c"/>
    <property type="match status" value="1"/>
</dbReference>
<evidence type="ECO:0000259" key="9">
    <source>
        <dbReference type="PROSITE" id="PS50860"/>
    </source>
</evidence>
<gene>
    <name evidence="10" type="ORF">IAB12_04835</name>
</gene>
<dbReference type="Gene3D" id="2.40.30.130">
    <property type="match status" value="1"/>
</dbReference>
<comment type="function">
    <text evidence="6">Catalyzes the attachment of alanine to tRNA(Ala) in a two-step reaction: alanine is first activated by ATP to form Ala-AMP and then transferred to the acceptor end of tRNA(Ala). Also edits incorrectly charged Ser-tRNA(Ala) and Gly-tRNA(Ala) via its editing domain.</text>
</comment>
<comment type="cofactor">
    <cofactor evidence="1">
        <name>Zn(2+)</name>
        <dbReference type="ChEBI" id="CHEBI:29105"/>
    </cofactor>
</comment>
<evidence type="ECO:0000256" key="8">
    <source>
        <dbReference type="ARBA" id="ARBA00048300"/>
    </source>
</evidence>
<keyword evidence="4" id="KW-0479">Metal-binding</keyword>
<reference evidence="10" key="2">
    <citation type="submission" date="2021-04" db="EMBL/GenBank/DDBJ databases">
        <authorList>
            <person name="Gilroy R."/>
        </authorList>
    </citation>
    <scope>NUCLEOTIDE SEQUENCE</scope>
    <source>
        <strain evidence="10">Gambia11-129</strain>
    </source>
</reference>
<dbReference type="PROSITE" id="PS50860">
    <property type="entry name" value="AA_TRNA_LIGASE_II_ALA"/>
    <property type="match status" value="1"/>
</dbReference>
<evidence type="ECO:0000256" key="3">
    <source>
        <dbReference type="ARBA" id="ARBA00017959"/>
    </source>
</evidence>
<dbReference type="SUPFAM" id="SSF55186">
    <property type="entry name" value="ThrRS/AlaRS common domain"/>
    <property type="match status" value="1"/>
</dbReference>
<dbReference type="EMBL" id="DXHU01000019">
    <property type="protein sequence ID" value="HIV99081.1"/>
    <property type="molecule type" value="Genomic_DNA"/>
</dbReference>
<comment type="caution">
    <text evidence="10">The sequence shown here is derived from an EMBL/GenBank/DDBJ whole genome shotgun (WGS) entry which is preliminary data.</text>
</comment>
<dbReference type="GO" id="GO:0006419">
    <property type="term" value="P:alanyl-tRNA aminoacylation"/>
    <property type="evidence" value="ECO:0007669"/>
    <property type="project" value="InterPro"/>
</dbReference>
<evidence type="ECO:0000256" key="5">
    <source>
        <dbReference type="ARBA" id="ARBA00022833"/>
    </source>
</evidence>
<sequence length="366" mass="41409">MKEEKLYYSAPYLRSTEAEIVKIDGNHVFFDKTVFYPEGGGQRGDSGTFDGLRITDTVKIDGCSAHVFSDTSSLYVGKKGCLSLDWEIRYRAMQMHSAQHLISSVLYNAFGIRTLAVHLSDGFVTIETDREIISEDEIEKVEDECASIIREGRKIFRKEMSREEASAYPIRRSIKVDGDDISLVFIDGVDVVPCGGVHVASTCEIKEISYDKSEIIRNHVRLYFFVSEKAVSMRRVEHSVIKSLCSILSSPLEKLVCESERRRDEAEAMKKTIKSLESRLALSALESNKGKKIVYTALDLDCFINHLEKSNDEFFIINGERFIYKGRDEVFLTLKSRGVLKGGGRNGFYQGKVINLKELSSLEKDL</sequence>
<dbReference type="InterPro" id="IPR018163">
    <property type="entry name" value="Thr/Ala-tRNA-synth_IIc_edit"/>
</dbReference>
<dbReference type="GO" id="GO:0004813">
    <property type="term" value="F:alanine-tRNA ligase activity"/>
    <property type="evidence" value="ECO:0007669"/>
    <property type="project" value="UniProtKB-EC"/>
</dbReference>
<evidence type="ECO:0000256" key="1">
    <source>
        <dbReference type="ARBA" id="ARBA00001947"/>
    </source>
</evidence>
<accession>A0A9D1PSU1</accession>
<dbReference type="Gene3D" id="3.30.980.10">
    <property type="entry name" value="Threonyl-trna Synthetase, Chain A, domain 2"/>
    <property type="match status" value="1"/>
</dbReference>
<dbReference type="Pfam" id="PF07973">
    <property type="entry name" value="tRNA_SAD"/>
    <property type="match status" value="1"/>
</dbReference>
<dbReference type="InterPro" id="IPR009000">
    <property type="entry name" value="Transl_B-barrel_sf"/>
</dbReference>
<protein>
    <recommendedName>
        <fullName evidence="3">Alanine--tRNA ligase</fullName>
    </recommendedName>
    <alternativeName>
        <fullName evidence="7">Alanyl-tRNA synthetase</fullName>
    </alternativeName>
</protein>
<evidence type="ECO:0000256" key="6">
    <source>
        <dbReference type="ARBA" id="ARBA00024779"/>
    </source>
</evidence>
<dbReference type="GO" id="GO:0005524">
    <property type="term" value="F:ATP binding"/>
    <property type="evidence" value="ECO:0007669"/>
    <property type="project" value="InterPro"/>
</dbReference>
<dbReference type="GO" id="GO:0003676">
    <property type="term" value="F:nucleic acid binding"/>
    <property type="evidence" value="ECO:0007669"/>
    <property type="project" value="InterPro"/>
</dbReference>
<keyword evidence="5" id="KW-0862">Zinc</keyword>
<dbReference type="GO" id="GO:0002161">
    <property type="term" value="F:aminoacyl-tRNA deacylase activity"/>
    <property type="evidence" value="ECO:0007669"/>
    <property type="project" value="UniProtKB-ARBA"/>
</dbReference>
<dbReference type="InterPro" id="IPR018164">
    <property type="entry name" value="Ala-tRNA-synth_IIc_N"/>
</dbReference>
<name>A0A9D1PSU1_9SPIO</name>
<evidence type="ECO:0000313" key="10">
    <source>
        <dbReference type="EMBL" id="HIV99081.1"/>
    </source>
</evidence>
<dbReference type="Proteomes" id="UP000823936">
    <property type="component" value="Unassembled WGS sequence"/>
</dbReference>
<dbReference type="AlphaFoldDB" id="A0A9D1PSU1"/>
<dbReference type="PANTHER" id="PTHR43462:SF1">
    <property type="entry name" value="ALANYL-TRNA EDITING PROTEIN AARSD1"/>
    <property type="match status" value="1"/>
</dbReference>
<dbReference type="InterPro" id="IPR051335">
    <property type="entry name" value="Alanyl-tRNA_Editing_Enzymes"/>
</dbReference>
<reference evidence="10" key="1">
    <citation type="journal article" date="2021" name="PeerJ">
        <title>Extensive microbial diversity within the chicken gut microbiome revealed by metagenomics and culture.</title>
        <authorList>
            <person name="Gilroy R."/>
            <person name="Ravi A."/>
            <person name="Getino M."/>
            <person name="Pursley I."/>
            <person name="Horton D.L."/>
            <person name="Alikhan N.F."/>
            <person name="Baker D."/>
            <person name="Gharbi K."/>
            <person name="Hall N."/>
            <person name="Watson M."/>
            <person name="Adriaenssens E.M."/>
            <person name="Foster-Nyarko E."/>
            <person name="Jarju S."/>
            <person name="Secka A."/>
            <person name="Antonio M."/>
            <person name="Oren A."/>
            <person name="Chaudhuri R.R."/>
            <person name="La Ragione R."/>
            <person name="Hildebrand F."/>
            <person name="Pallen M.J."/>
        </authorList>
    </citation>
    <scope>NUCLEOTIDE SEQUENCE</scope>
    <source>
        <strain evidence="10">Gambia11-129</strain>
    </source>
</reference>
<evidence type="ECO:0000313" key="11">
    <source>
        <dbReference type="Proteomes" id="UP000823936"/>
    </source>
</evidence>
<feature type="domain" description="Alanyl-transfer RNA synthetases family profile" evidence="9">
    <location>
        <begin position="1"/>
        <end position="227"/>
    </location>
</feature>
<proteinExistence type="predicted"/>
<dbReference type="InterPro" id="IPR012947">
    <property type="entry name" value="tRNA_SAD"/>
</dbReference>
<evidence type="ECO:0000256" key="7">
    <source>
        <dbReference type="ARBA" id="ARBA00032577"/>
    </source>
</evidence>
<organism evidence="10 11">
    <name type="scientific">Candidatus Ornithospirochaeta avicola</name>
    <dbReference type="NCBI Taxonomy" id="2840896"/>
    <lineage>
        <taxon>Bacteria</taxon>
        <taxon>Pseudomonadati</taxon>
        <taxon>Spirochaetota</taxon>
        <taxon>Spirochaetia</taxon>
        <taxon>Spirochaetales</taxon>
        <taxon>Spirochaetaceae</taxon>
        <taxon>Spirochaetaceae incertae sedis</taxon>
        <taxon>Candidatus Ornithospirochaeta</taxon>
    </lineage>
</organism>
<dbReference type="PANTHER" id="PTHR43462">
    <property type="entry name" value="ALANYL-TRNA EDITING PROTEIN"/>
    <property type="match status" value="1"/>
</dbReference>